<comment type="caution">
    <text evidence="2">The sequence shown here is derived from an EMBL/GenBank/DDBJ whole genome shotgun (WGS) entry which is preliminary data.</text>
</comment>
<dbReference type="RefSeq" id="WP_105746942.1">
    <property type="nucleotide sequence ID" value="NZ_PVLQ01000008.1"/>
</dbReference>
<evidence type="ECO:0000256" key="1">
    <source>
        <dbReference type="SAM" id="MobiDB-lite"/>
    </source>
</evidence>
<feature type="compositionally biased region" description="Low complexity" evidence="1">
    <location>
        <begin position="11"/>
        <end position="23"/>
    </location>
</feature>
<dbReference type="Proteomes" id="UP000238589">
    <property type="component" value="Unassembled WGS sequence"/>
</dbReference>
<proteinExistence type="predicted"/>
<name>A0A2S9K916_9BURK</name>
<gene>
    <name evidence="2" type="ORF">C6P64_02185</name>
</gene>
<keyword evidence="3" id="KW-1185">Reference proteome</keyword>
<evidence type="ECO:0000313" key="3">
    <source>
        <dbReference type="Proteomes" id="UP000238589"/>
    </source>
</evidence>
<dbReference type="EMBL" id="PVLQ01000008">
    <property type="protein sequence ID" value="PRD66959.1"/>
    <property type="molecule type" value="Genomic_DNA"/>
</dbReference>
<accession>A0A2S9K916</accession>
<reference evidence="2 3" key="1">
    <citation type="submission" date="2018-03" db="EMBL/GenBank/DDBJ databases">
        <title>Comparative genomics illustrates the genes involved in a hyperalkaliphilic mechanisms of Serpentinomonas isolated from highly-alkaline calcium-rich serpentinized springs.</title>
        <authorList>
            <person name="Suzuki S."/>
            <person name="Ishii S."/>
            <person name="Walworth N."/>
            <person name="Bird L."/>
            <person name="Kuenen J.G."/>
            <person name="Nealson K.H."/>
        </authorList>
    </citation>
    <scope>NUCLEOTIDE SEQUENCE [LARGE SCALE GENOMIC DNA]</scope>
    <source>
        <strain evidence="2 3">P1</strain>
    </source>
</reference>
<evidence type="ECO:0000313" key="2">
    <source>
        <dbReference type="EMBL" id="PRD66959.1"/>
    </source>
</evidence>
<protein>
    <submittedName>
        <fullName evidence="2">Uncharacterized protein</fullName>
    </submittedName>
</protein>
<sequence>MAKTLTLARKPAPTSSPADTTPPNAQEHVQAARQSLEKALQALSGDACTAADIQTATGRAIRAATLLKRACKALDADTTSKGA</sequence>
<feature type="region of interest" description="Disordered" evidence="1">
    <location>
        <begin position="1"/>
        <end position="33"/>
    </location>
</feature>
<organism evidence="2 3">
    <name type="scientific">Malikia granosa</name>
    <dbReference type="NCBI Taxonomy" id="263067"/>
    <lineage>
        <taxon>Bacteria</taxon>
        <taxon>Pseudomonadati</taxon>
        <taxon>Pseudomonadota</taxon>
        <taxon>Betaproteobacteria</taxon>
        <taxon>Burkholderiales</taxon>
        <taxon>Comamonadaceae</taxon>
        <taxon>Malikia</taxon>
    </lineage>
</organism>
<dbReference type="AlphaFoldDB" id="A0A2S9K916"/>